<organism evidence="4 5">
    <name type="scientific">Phaeovibrio sulfidiphilus</name>
    <dbReference type="NCBI Taxonomy" id="1220600"/>
    <lineage>
        <taxon>Bacteria</taxon>
        <taxon>Pseudomonadati</taxon>
        <taxon>Pseudomonadota</taxon>
        <taxon>Alphaproteobacteria</taxon>
        <taxon>Rhodospirillales</taxon>
        <taxon>Rhodospirillaceae</taxon>
        <taxon>Phaeovibrio</taxon>
    </lineage>
</organism>
<evidence type="ECO:0000313" key="4">
    <source>
        <dbReference type="EMBL" id="MBE1236239.1"/>
    </source>
</evidence>
<keyword evidence="2" id="KW-0732">Signal</keyword>
<gene>
    <name evidence="4" type="ORF">IHV25_01025</name>
</gene>
<evidence type="ECO:0000256" key="2">
    <source>
        <dbReference type="SAM" id="SignalP"/>
    </source>
</evidence>
<evidence type="ECO:0000313" key="5">
    <source>
        <dbReference type="Proteomes" id="UP000631034"/>
    </source>
</evidence>
<feature type="compositionally biased region" description="Polar residues" evidence="1">
    <location>
        <begin position="56"/>
        <end position="87"/>
    </location>
</feature>
<dbReference type="InterPro" id="IPR036709">
    <property type="entry name" value="Autotransporte_beta_dom_sf"/>
</dbReference>
<dbReference type="InterPro" id="IPR005546">
    <property type="entry name" value="Autotransporte_beta"/>
</dbReference>
<dbReference type="PROSITE" id="PS51208">
    <property type="entry name" value="AUTOTRANSPORTER"/>
    <property type="match status" value="1"/>
</dbReference>
<proteinExistence type="predicted"/>
<evidence type="ECO:0000259" key="3">
    <source>
        <dbReference type="PROSITE" id="PS51208"/>
    </source>
</evidence>
<dbReference type="Proteomes" id="UP000631034">
    <property type="component" value="Unassembled WGS sequence"/>
</dbReference>
<evidence type="ECO:0000256" key="1">
    <source>
        <dbReference type="SAM" id="MobiDB-lite"/>
    </source>
</evidence>
<feature type="signal peptide" evidence="2">
    <location>
        <begin position="1"/>
        <end position="31"/>
    </location>
</feature>
<name>A0A8J6YTP5_9PROT</name>
<feature type="region of interest" description="Disordered" evidence="1">
    <location>
        <begin position="56"/>
        <end position="90"/>
    </location>
</feature>
<dbReference type="SUPFAM" id="SSF103515">
    <property type="entry name" value="Autotransporter"/>
    <property type="match status" value="1"/>
</dbReference>
<dbReference type="RefSeq" id="WP_192533108.1">
    <property type="nucleotide sequence ID" value="NZ_JACZHT010000001.1"/>
</dbReference>
<comment type="caution">
    <text evidence="4">The sequence shown here is derived from an EMBL/GenBank/DDBJ whole genome shotgun (WGS) entry which is preliminary data.</text>
</comment>
<feature type="chain" id="PRO_5035274535" description="Autotransporter domain-containing protein" evidence="2">
    <location>
        <begin position="32"/>
        <end position="1970"/>
    </location>
</feature>
<dbReference type="EMBL" id="JACZHT010000001">
    <property type="protein sequence ID" value="MBE1236239.1"/>
    <property type="molecule type" value="Genomic_DNA"/>
</dbReference>
<sequence>MKVSIRRSGVVASALALALAVPALSAGDARAAVYTVTGGAGSSTAGTNGGLGTWGNAASPTATVPSTSVDGASVNVTPSTTANSLGPTTPAYAPLGNTDTLTVTGGAAGTVGNGGAASWTGAFNPAAAATDRVTSILITGGAGNAASIMKAGSASVSITGDLKIGGAYVAAAGATPGTGLLTVAAGAGATATGATNASAGASAGYSQTGSLTIDSTLAADLATAGTFANVVNYNAGGVSAGAGSATGGNGGNTGDTVFNIGGNLTVGNTDTSGKRMLGVSFGALNGGAGAATSASATTGVGGNGGLTTVNVTGATSILGGYAVTAGAGGVGNGGNGGNGGSTVVTHGGAVTIGSSATSLQGLQTMSAGSGGAVTAALAGSGGAGGSLTETYNSTLTVYGARSLAAGLGGAVGAGGTGNGGAGGSVVATYNDTVIITGANLGVAGNSTTYGGFRGNAGSGGASAGSGKGGQGGSVTEVYKKGFTAGNKAHATANVALFGFAAQAGSGGNGSNASGSGGGGGSYTLTAGGAATAYGGFDSYAGGGGVGGAAGASVKGGTGGRGGDLVLEFDDTLTVGIDAHTGNPYATGLFRVYGFGGGAGGTGSAALAGTGGDGGNSTLTVGKMATLEGWTTIDPGKAGDSGDGVGGNAGTGTYTFGSKLTRTERAIDSVNKNAGSNFQVFGGDGGNSTGLGMAGRGGDATLTVMGIAYIADGFQLAAGDGGIAGSSTATTTSGAGSKAGRGGDLNAHFYSDVVALAGASIGTAVVVPVSDSVAPPATATTGGNVGGHATIVNAGNGGDSGDARIVMDRDYLGTATSFVDSGKGGSALANSTGNAGNGGFVDLHVKRDMIFSQRSSGRSGDGGATPVATATGKSGDGGALKVTVDRVFGARTVKFNGGKGTDATATAAGASAADVTINVGTFQISGVTGSSVSYFYGGNAGAGATSKTGGKGGNVVVNVNKNAAYYGNQFQLIAGNTAAANGGTSGTAGNVTYDANIGGRDGHVVIVGDMAMQGGDGATGANTAAGSVSFKSNTLILTANSAGGVISGTKTTGAGTDVKGGGVSVGTTYLRTKAGGTGYTLNILRNNGTASVSATNVVAAGEDFTVNLNKNAATTASQYNVGFTTLGATRGATLSVNSQDNSRLFTWNQSNSQAYLYAANAVDGFGDARVNKANTMLVTQSSTAGGTTTDVYDQVDASGRVMALDVANLRHVDQAAATMDTLPQILNVNGDITKTGYGVKTNTATGVALLGADNLRIGEKVKLVNLSNGSTFTTHSGAGTIGDTFGNVADATYTTAIEKDSTGKTYLTLKIDSFDIRKDWVIDNSRLLVTETDTDLRDLTVPGTLSIVDNRYKGAEDMVVRVDNSEGDRGQANLWASAISVETTNTPSGEWIEIAAQRTSTTLDFTGAMSGDVNDKTVAGVAFNTLAIKSGSWLALNGDQNTTTTTGADNYAFGGNLEVGEMFRGTHTSARLTNTTVSGASTALHVTKFTGHLSNDLPGQVGFADAWMKEFDGQRYANDSAGNANKLVTDRGGNGVVVLEVVGGQAPVVSFDTMGSVDLTQALGSTDGMETLRKAYAKDGVHNPRLTLIDTINSDLSTINGKTFAENASASVEARSWAQRGFIEGAYKVSYGIDDNGDKTIDWGTKDSVVAEFTGLAADLGKSALQARTAAETLVNQGQDLLVDAFDNALPLGAYNPAKGMQPVAMVSVGGGHSKVKTGSDVSGTGFSLAAGPGVALDHEYGRTTVGVLFEAGWGDYDLNNAFAWRGAFNGKADTNYYGGAVVVRHDSFCNGLYAEASVRAGSVDSDYKGQQSMTNFDTSAIYVGGHIGVGMLVDTWQDGQADVYVKGLFTHMGSDTVENSVGEELNFDGSLSARSRVGVRLSHNFMPTLKGYVGGAWEYEFDGTQKGTARMVGSSNVAKIPEIDVKGHTGIGELGVQWAAMENLSVGAGFQGSVGQRESYGGTARVMYKW</sequence>
<accession>A0A8J6YTP5</accession>
<feature type="domain" description="Autotransporter" evidence="3">
    <location>
        <begin position="1693"/>
        <end position="1970"/>
    </location>
</feature>
<reference evidence="4" key="1">
    <citation type="submission" date="2020-10" db="EMBL/GenBank/DDBJ databases">
        <title>Genome sequence of the unusual species of purple photosynthetic bacteria, Phaeovibrio sulfidiphilus DSM 23193, type strain.</title>
        <authorList>
            <person name="Kyndt J.A."/>
            <person name="Meyer T.E."/>
        </authorList>
    </citation>
    <scope>NUCLEOTIDE SEQUENCE</scope>
    <source>
        <strain evidence="4">DSM 23193</strain>
    </source>
</reference>
<protein>
    <recommendedName>
        <fullName evidence="3">Autotransporter domain-containing protein</fullName>
    </recommendedName>
</protein>
<dbReference type="SMART" id="SM00869">
    <property type="entry name" value="Autotransporter"/>
    <property type="match status" value="1"/>
</dbReference>
<keyword evidence="5" id="KW-1185">Reference proteome</keyword>